<evidence type="ECO:0000313" key="3">
    <source>
        <dbReference type="EMBL" id="EGP88073.1"/>
    </source>
</evidence>
<keyword evidence="2" id="KW-0472">Membrane</keyword>
<feature type="transmembrane region" description="Helical" evidence="2">
    <location>
        <begin position="6"/>
        <end position="30"/>
    </location>
</feature>
<name>F9XA18_ZYMTI</name>
<evidence type="ECO:0000256" key="1">
    <source>
        <dbReference type="SAM" id="MobiDB-lite"/>
    </source>
</evidence>
<accession>F9XA18</accession>
<dbReference type="Proteomes" id="UP000008062">
    <property type="component" value="Chromosome 4"/>
</dbReference>
<protein>
    <recommendedName>
        <fullName evidence="5">MARVEL domain-containing protein</fullName>
    </recommendedName>
</protein>
<proteinExistence type="predicted"/>
<dbReference type="STRING" id="336722.F9XA18"/>
<dbReference type="eggNOG" id="ENOG502S5NQ">
    <property type="taxonomic scope" value="Eukaryota"/>
</dbReference>
<keyword evidence="2" id="KW-0812">Transmembrane</keyword>
<dbReference type="HOGENOM" id="CLU_081911_0_0_1"/>
<evidence type="ECO:0000313" key="4">
    <source>
        <dbReference type="Proteomes" id="UP000008062"/>
    </source>
</evidence>
<keyword evidence="4" id="KW-1185">Reference proteome</keyword>
<evidence type="ECO:0000256" key="2">
    <source>
        <dbReference type="SAM" id="Phobius"/>
    </source>
</evidence>
<dbReference type="OrthoDB" id="4918558at2759"/>
<feature type="compositionally biased region" description="Basic and acidic residues" evidence="1">
    <location>
        <begin position="189"/>
        <end position="201"/>
    </location>
</feature>
<dbReference type="AlphaFoldDB" id="F9XA18"/>
<gene>
    <name evidence="3" type="ORF">MYCGRDRAFT_109235</name>
</gene>
<evidence type="ECO:0008006" key="5">
    <source>
        <dbReference type="Google" id="ProtNLM"/>
    </source>
</evidence>
<keyword evidence="2" id="KW-1133">Transmembrane helix</keyword>
<dbReference type="PANTHER" id="PTHR37451">
    <property type="entry name" value="MARVEL DOMAIN"/>
    <property type="match status" value="1"/>
</dbReference>
<feature type="transmembrane region" description="Helical" evidence="2">
    <location>
        <begin position="140"/>
        <end position="162"/>
    </location>
</feature>
<feature type="transmembrane region" description="Helical" evidence="2">
    <location>
        <begin position="42"/>
        <end position="66"/>
    </location>
</feature>
<dbReference type="OMA" id="CFALGIM"/>
<dbReference type="KEGG" id="ztr:MYCGRDRAFT_109235"/>
<feature type="transmembrane region" description="Helical" evidence="2">
    <location>
        <begin position="72"/>
        <end position="92"/>
    </location>
</feature>
<dbReference type="EMBL" id="CM001199">
    <property type="protein sequence ID" value="EGP88073.1"/>
    <property type="molecule type" value="Genomic_DNA"/>
</dbReference>
<dbReference type="RefSeq" id="XP_003853097.1">
    <property type="nucleotide sequence ID" value="XM_003853049.1"/>
</dbReference>
<dbReference type="InParanoid" id="F9XA18"/>
<dbReference type="PANTHER" id="PTHR37451:SF4">
    <property type="entry name" value="MARVEL DOMAIN-CONTAINING PROTEIN"/>
    <property type="match status" value="1"/>
</dbReference>
<dbReference type="GeneID" id="13399310"/>
<feature type="region of interest" description="Disordered" evidence="1">
    <location>
        <begin position="173"/>
        <end position="216"/>
    </location>
</feature>
<organism evidence="3 4">
    <name type="scientific">Zymoseptoria tritici (strain CBS 115943 / IPO323)</name>
    <name type="common">Speckled leaf blotch fungus</name>
    <name type="synonym">Septoria tritici</name>
    <dbReference type="NCBI Taxonomy" id="336722"/>
    <lineage>
        <taxon>Eukaryota</taxon>
        <taxon>Fungi</taxon>
        <taxon>Dikarya</taxon>
        <taxon>Ascomycota</taxon>
        <taxon>Pezizomycotina</taxon>
        <taxon>Dothideomycetes</taxon>
        <taxon>Dothideomycetidae</taxon>
        <taxon>Mycosphaerellales</taxon>
        <taxon>Mycosphaerellaceae</taxon>
        <taxon>Zymoseptoria</taxon>
    </lineage>
</organism>
<sequence>MGVSGFLFISWRLFELVTLIPIVGMLAYFVHGFVERNQLTPNFILVLFIVSVLALAWVFFTLISYLRARHDALFVAFVDLCFVAALIAGVVVMRRIANADCANFETGSIFVNLGPFGYYGRQGGDRWALNLNKNCAMLKASWALAIINILAFCVTFVLALLVHRNHRNEDKVVVKREYHTSRHSHRRSASRDHRSSRDGGRRSTHRSSSRRQYYSSLQHRHVNSSISHVALSLRSRSSGLFSPGSSTSNSLRCMDFPDFVHDW</sequence>
<reference evidence="3 4" key="1">
    <citation type="journal article" date="2011" name="PLoS Genet.">
        <title>Finished genome of the fungal wheat pathogen Mycosphaerella graminicola reveals dispensome structure, chromosome plasticity, and stealth pathogenesis.</title>
        <authorList>
            <person name="Goodwin S.B."/>
            <person name="Ben M'barek S."/>
            <person name="Dhillon B."/>
            <person name="Wittenberg A.H.J."/>
            <person name="Crane C.F."/>
            <person name="Hane J.K."/>
            <person name="Foster A.J."/>
            <person name="Van der Lee T.A.J."/>
            <person name="Grimwood J."/>
            <person name="Aerts A."/>
            <person name="Antoniw J."/>
            <person name="Bailey A."/>
            <person name="Bluhm B."/>
            <person name="Bowler J."/>
            <person name="Bristow J."/>
            <person name="van der Burgt A."/>
            <person name="Canto-Canche B."/>
            <person name="Churchill A.C.L."/>
            <person name="Conde-Ferraez L."/>
            <person name="Cools H.J."/>
            <person name="Coutinho P.M."/>
            <person name="Csukai M."/>
            <person name="Dehal P."/>
            <person name="De Wit P."/>
            <person name="Donzelli B."/>
            <person name="van de Geest H.C."/>
            <person name="van Ham R.C.H.J."/>
            <person name="Hammond-Kosack K.E."/>
            <person name="Henrissat B."/>
            <person name="Kilian A."/>
            <person name="Kobayashi A.K."/>
            <person name="Koopmann E."/>
            <person name="Kourmpetis Y."/>
            <person name="Kuzniar A."/>
            <person name="Lindquist E."/>
            <person name="Lombard V."/>
            <person name="Maliepaard C."/>
            <person name="Martins N."/>
            <person name="Mehrabi R."/>
            <person name="Nap J.P.H."/>
            <person name="Ponomarenko A."/>
            <person name="Rudd J.J."/>
            <person name="Salamov A."/>
            <person name="Schmutz J."/>
            <person name="Schouten H.J."/>
            <person name="Shapiro H."/>
            <person name="Stergiopoulos I."/>
            <person name="Torriani S.F.F."/>
            <person name="Tu H."/>
            <person name="de Vries R.P."/>
            <person name="Waalwijk C."/>
            <person name="Ware S.B."/>
            <person name="Wiebenga A."/>
            <person name="Zwiers L.-H."/>
            <person name="Oliver R.P."/>
            <person name="Grigoriev I.V."/>
            <person name="Kema G.H.J."/>
        </authorList>
    </citation>
    <scope>NUCLEOTIDE SEQUENCE [LARGE SCALE GENOMIC DNA]</scope>
    <source>
        <strain evidence="4">CBS 115943 / IPO323</strain>
    </source>
</reference>